<gene>
    <name evidence="1" type="ORF">HNR46_001576</name>
</gene>
<keyword evidence="2" id="KW-1185">Reference proteome</keyword>
<dbReference type="RefSeq" id="WP_184017422.1">
    <property type="nucleotide sequence ID" value="NZ_JACHFD010000006.1"/>
</dbReference>
<dbReference type="AlphaFoldDB" id="A0A840VBM9"/>
<sequence length="144" mass="14818">MPIEINGADEATVGPLREALKAAAKEQDNTLTGKQTFSARVGFGVVTLTDGANIPWDCANGNMASVTLAGNRALENPTNVAAGSYVLRVIQDGTGTRTLSYGANFKFPGGTAPVLSTAAGSVDVLTFLSFGDGSLYLVSALDFQ</sequence>
<organism evidence="1 2">
    <name type="scientific">Haloferula luteola</name>
    <dbReference type="NCBI Taxonomy" id="595692"/>
    <lineage>
        <taxon>Bacteria</taxon>
        <taxon>Pseudomonadati</taxon>
        <taxon>Verrucomicrobiota</taxon>
        <taxon>Verrucomicrobiia</taxon>
        <taxon>Verrucomicrobiales</taxon>
        <taxon>Verrucomicrobiaceae</taxon>
        <taxon>Haloferula</taxon>
    </lineage>
</organism>
<protein>
    <submittedName>
        <fullName evidence="1">Uncharacterized protein</fullName>
    </submittedName>
</protein>
<evidence type="ECO:0000313" key="2">
    <source>
        <dbReference type="Proteomes" id="UP000557717"/>
    </source>
</evidence>
<reference evidence="1 2" key="1">
    <citation type="submission" date="2020-08" db="EMBL/GenBank/DDBJ databases">
        <title>Genomic Encyclopedia of Type Strains, Phase IV (KMG-IV): sequencing the most valuable type-strain genomes for metagenomic binning, comparative biology and taxonomic classification.</title>
        <authorList>
            <person name="Goeker M."/>
        </authorList>
    </citation>
    <scope>NUCLEOTIDE SEQUENCE [LARGE SCALE GENOMIC DNA]</scope>
    <source>
        <strain evidence="1 2">YC6886</strain>
    </source>
</reference>
<dbReference type="Proteomes" id="UP000557717">
    <property type="component" value="Unassembled WGS sequence"/>
</dbReference>
<evidence type="ECO:0000313" key="1">
    <source>
        <dbReference type="EMBL" id="MBB5351340.1"/>
    </source>
</evidence>
<dbReference type="EMBL" id="JACHFD010000006">
    <property type="protein sequence ID" value="MBB5351340.1"/>
    <property type="molecule type" value="Genomic_DNA"/>
</dbReference>
<accession>A0A840VBM9</accession>
<name>A0A840VBM9_9BACT</name>
<proteinExistence type="predicted"/>
<comment type="caution">
    <text evidence="1">The sequence shown here is derived from an EMBL/GenBank/DDBJ whole genome shotgun (WGS) entry which is preliminary data.</text>
</comment>